<evidence type="ECO:0000256" key="4">
    <source>
        <dbReference type="ARBA" id="ARBA00022643"/>
    </source>
</evidence>
<dbReference type="InterPro" id="IPR000415">
    <property type="entry name" value="Nitroreductase-like"/>
</dbReference>
<dbReference type="AlphaFoldDB" id="A0A929RWW8"/>
<dbReference type="Proteomes" id="UP000704068">
    <property type="component" value="Unassembled WGS sequence"/>
</dbReference>
<dbReference type="InterPro" id="IPR029479">
    <property type="entry name" value="Nitroreductase"/>
</dbReference>
<evidence type="ECO:0000256" key="5">
    <source>
        <dbReference type="ARBA" id="ARBA00023002"/>
    </source>
</evidence>
<dbReference type="PANTHER" id="PTHR43673:SF2">
    <property type="entry name" value="NITROREDUCTASE"/>
    <property type="match status" value="1"/>
</dbReference>
<keyword evidence="5" id="KW-0560">Oxidoreductase</keyword>
<evidence type="ECO:0000256" key="2">
    <source>
        <dbReference type="ARBA" id="ARBA00007118"/>
    </source>
</evidence>
<evidence type="ECO:0000256" key="1">
    <source>
        <dbReference type="ARBA" id="ARBA00001917"/>
    </source>
</evidence>
<comment type="similarity">
    <text evidence="2">Belongs to the nitroreductase family.</text>
</comment>
<name>A0A929RWW8_9BACT</name>
<gene>
    <name evidence="7" type="ORF">HXK21_07230</name>
</gene>
<dbReference type="RefSeq" id="WP_303764455.1">
    <property type="nucleotide sequence ID" value="NZ_JABZGR010000024.1"/>
</dbReference>
<dbReference type="GO" id="GO:0016491">
    <property type="term" value="F:oxidoreductase activity"/>
    <property type="evidence" value="ECO:0007669"/>
    <property type="project" value="UniProtKB-KW"/>
</dbReference>
<dbReference type="CDD" id="cd02150">
    <property type="entry name" value="nitroreductase"/>
    <property type="match status" value="1"/>
</dbReference>
<feature type="domain" description="Nitroreductase" evidence="6">
    <location>
        <begin position="41"/>
        <end position="93"/>
    </location>
</feature>
<dbReference type="PANTHER" id="PTHR43673">
    <property type="entry name" value="NAD(P)H NITROREDUCTASE YDGI-RELATED"/>
    <property type="match status" value="1"/>
</dbReference>
<keyword evidence="3" id="KW-0285">Flavoprotein</keyword>
<proteinExistence type="inferred from homology"/>
<dbReference type="EMBL" id="JABZGR010000024">
    <property type="protein sequence ID" value="MBF0970817.1"/>
    <property type="molecule type" value="Genomic_DNA"/>
</dbReference>
<reference evidence="7" key="1">
    <citation type="submission" date="2020-04" db="EMBL/GenBank/DDBJ databases">
        <title>Deep metagenomics examines the oral microbiome during advanced dental caries in children, revealing novel taxa and co-occurrences with host molecules.</title>
        <authorList>
            <person name="Baker J.L."/>
            <person name="Morton J.T."/>
            <person name="Dinis M."/>
            <person name="Alvarez R."/>
            <person name="Tran N.C."/>
            <person name="Knight R."/>
            <person name="Edlund A."/>
        </authorList>
    </citation>
    <scope>NUCLEOTIDE SEQUENCE</scope>
    <source>
        <strain evidence="7">JCVI_34_bin.1</strain>
    </source>
</reference>
<keyword evidence="4" id="KW-0288">FMN</keyword>
<protein>
    <submittedName>
        <fullName evidence="7">Nitroreductase family protein</fullName>
    </submittedName>
</protein>
<dbReference type="SUPFAM" id="SSF55469">
    <property type="entry name" value="FMN-dependent nitroreductase-like"/>
    <property type="match status" value="1"/>
</dbReference>
<comment type="cofactor">
    <cofactor evidence="1">
        <name>FMN</name>
        <dbReference type="ChEBI" id="CHEBI:58210"/>
    </cofactor>
</comment>
<feature type="domain" description="Nitroreductase" evidence="6">
    <location>
        <begin position="98"/>
        <end position="186"/>
    </location>
</feature>
<dbReference type="Pfam" id="PF00881">
    <property type="entry name" value="Nitroreductase"/>
    <property type="match status" value="2"/>
</dbReference>
<organism evidence="7 8">
    <name type="scientific">Alloprevotella tannerae</name>
    <dbReference type="NCBI Taxonomy" id="76122"/>
    <lineage>
        <taxon>Bacteria</taxon>
        <taxon>Pseudomonadati</taxon>
        <taxon>Bacteroidota</taxon>
        <taxon>Bacteroidia</taxon>
        <taxon>Bacteroidales</taxon>
        <taxon>Prevotellaceae</taxon>
        <taxon>Alloprevotella</taxon>
    </lineage>
</organism>
<evidence type="ECO:0000313" key="7">
    <source>
        <dbReference type="EMBL" id="MBF0970817.1"/>
    </source>
</evidence>
<sequence length="207" mass="22575">MNKYKIISIVLALAFIVALVRSLAFSGEAAAPVDKVVFDNIMTRTSVREYADRPVRRTLLDSLARAGMAAPTALDMRPWKYVIVDDKQTLQTLGNNLPYAGFAAQAPAAIVVCGDTAVVDKQGRPSRFWVEDCSAATENILLAAHGFGLGAVWTAVYPNEELVDKVADILSLPDNAIPLNVIVVGYPKAPSTPKDKFKKENIHYNTW</sequence>
<evidence type="ECO:0000259" key="6">
    <source>
        <dbReference type="Pfam" id="PF00881"/>
    </source>
</evidence>
<accession>A0A929RWW8</accession>
<evidence type="ECO:0000313" key="8">
    <source>
        <dbReference type="Proteomes" id="UP000704068"/>
    </source>
</evidence>
<comment type="caution">
    <text evidence="7">The sequence shown here is derived from an EMBL/GenBank/DDBJ whole genome shotgun (WGS) entry which is preliminary data.</text>
</comment>
<dbReference type="Gene3D" id="3.40.109.10">
    <property type="entry name" value="NADH Oxidase"/>
    <property type="match status" value="1"/>
</dbReference>
<evidence type="ECO:0000256" key="3">
    <source>
        <dbReference type="ARBA" id="ARBA00022630"/>
    </source>
</evidence>